<evidence type="ECO:0000313" key="8">
    <source>
        <dbReference type="Proteomes" id="UP000192333"/>
    </source>
</evidence>
<evidence type="ECO:0000256" key="5">
    <source>
        <dbReference type="PIRSR" id="PIRSR006278-2"/>
    </source>
</evidence>
<name>A0A1W2H182_9BACT</name>
<keyword evidence="8" id="KW-1185">Reference proteome</keyword>
<evidence type="ECO:0000259" key="6">
    <source>
        <dbReference type="Pfam" id="PF00291"/>
    </source>
</evidence>
<feature type="active site" description="Nucleophile" evidence="4">
    <location>
        <position position="67"/>
    </location>
</feature>
<sequence length="304" mass="34324">MLNPNEIPTQELFFPLLKEKGIRLSIKRLDQVHDLASGNKFFKLKYNLEEAKRQHKSLLLTFGGAFSNHIYALAAASQRLGFESIGVIRGERTLPLNPTLAFAEYTGMHLHYLNRSEYRRKNEEEILQNLKEKFGDFYLIPEGGTNELAIKGTKEILTDADLEFSHIATSIGTGGTFGGLAGSIGKDQHLLGFSALKGDFIFKEMEDLIKKYKILVSGKYQIINGYHFGGYGKTKPELIAFIRQFYNQFQIPLDQVYTGKLMFGIFDLIERDFFPEDSHILAIHTGGLQGIAGFNQKYGTELPL</sequence>
<dbReference type="EMBL" id="LT838813">
    <property type="protein sequence ID" value="SMD42378.1"/>
    <property type="molecule type" value="Genomic_DNA"/>
</dbReference>
<evidence type="ECO:0000256" key="1">
    <source>
        <dbReference type="ARBA" id="ARBA00001933"/>
    </source>
</evidence>
<reference evidence="8" key="1">
    <citation type="submission" date="2017-04" db="EMBL/GenBank/DDBJ databases">
        <authorList>
            <person name="Varghese N."/>
            <person name="Submissions S."/>
        </authorList>
    </citation>
    <scope>NUCLEOTIDE SEQUENCE [LARGE SCALE GENOMIC DNA]</scope>
    <source>
        <strain evidence="8">DSM 16537</strain>
    </source>
</reference>
<dbReference type="STRING" id="758820.SAMN00777080_0926"/>
<comment type="similarity">
    <text evidence="2">Belongs to the ACC deaminase/D-cysteine desulfhydrase family.</text>
</comment>
<accession>A0A1W2H182</accession>
<evidence type="ECO:0000256" key="4">
    <source>
        <dbReference type="PIRSR" id="PIRSR006278-1"/>
    </source>
</evidence>
<gene>
    <name evidence="7" type="ORF">SAMN00777080_0926</name>
</gene>
<dbReference type="PANTHER" id="PTHR43780:SF2">
    <property type="entry name" value="1-AMINOCYCLOPROPANE-1-CARBOXYLATE DEAMINASE-RELATED"/>
    <property type="match status" value="1"/>
</dbReference>
<proteinExistence type="inferred from homology"/>
<dbReference type="InterPro" id="IPR027278">
    <property type="entry name" value="ACCD_DCysDesulf"/>
</dbReference>
<keyword evidence="3 5" id="KW-0663">Pyridoxal phosphate</keyword>
<evidence type="ECO:0000256" key="2">
    <source>
        <dbReference type="ARBA" id="ARBA00008639"/>
    </source>
</evidence>
<dbReference type="InterPro" id="IPR036052">
    <property type="entry name" value="TrpB-like_PALP_sf"/>
</dbReference>
<dbReference type="InterPro" id="IPR001926">
    <property type="entry name" value="TrpB-like_PALP"/>
</dbReference>
<dbReference type="Proteomes" id="UP000192333">
    <property type="component" value="Chromosome I"/>
</dbReference>
<dbReference type="PANTHER" id="PTHR43780">
    <property type="entry name" value="1-AMINOCYCLOPROPANE-1-CARBOXYLATE DEAMINASE-RELATED"/>
    <property type="match status" value="1"/>
</dbReference>
<dbReference type="SUPFAM" id="SSF53686">
    <property type="entry name" value="Tryptophan synthase beta subunit-like PLP-dependent enzymes"/>
    <property type="match status" value="1"/>
</dbReference>
<feature type="modified residue" description="N6-(pyridoxal phosphate)lysine" evidence="5">
    <location>
        <position position="40"/>
    </location>
</feature>
<protein>
    <submittedName>
        <fullName evidence="7">Pyridoxal-phosphate dependent enzyme</fullName>
    </submittedName>
</protein>
<dbReference type="PIRSF" id="PIRSF006278">
    <property type="entry name" value="ACCD_DCysDesulf"/>
    <property type="match status" value="1"/>
</dbReference>
<comment type="cofactor">
    <cofactor evidence="1">
        <name>pyridoxal 5'-phosphate</name>
        <dbReference type="ChEBI" id="CHEBI:597326"/>
    </cofactor>
</comment>
<feature type="domain" description="Tryptophan synthase beta chain-like PALP" evidence="6">
    <location>
        <begin position="17"/>
        <end position="286"/>
    </location>
</feature>
<dbReference type="RefSeq" id="WP_084119186.1">
    <property type="nucleotide sequence ID" value="NZ_LT838813.1"/>
</dbReference>
<evidence type="ECO:0000256" key="3">
    <source>
        <dbReference type="ARBA" id="ARBA00022898"/>
    </source>
</evidence>
<dbReference type="Pfam" id="PF00291">
    <property type="entry name" value="PALP"/>
    <property type="match status" value="1"/>
</dbReference>
<dbReference type="AlphaFoldDB" id="A0A1W2H182"/>
<dbReference type="OrthoDB" id="9801249at2"/>
<organism evidence="7 8">
    <name type="scientific">Aquiflexum balticum DSM 16537</name>
    <dbReference type="NCBI Taxonomy" id="758820"/>
    <lineage>
        <taxon>Bacteria</taxon>
        <taxon>Pseudomonadati</taxon>
        <taxon>Bacteroidota</taxon>
        <taxon>Cytophagia</taxon>
        <taxon>Cytophagales</taxon>
        <taxon>Cyclobacteriaceae</taxon>
        <taxon>Aquiflexum</taxon>
    </lineage>
</organism>
<dbReference type="Gene3D" id="3.40.50.1100">
    <property type="match status" value="2"/>
</dbReference>
<dbReference type="GO" id="GO:0019148">
    <property type="term" value="F:D-cysteine desulfhydrase activity"/>
    <property type="evidence" value="ECO:0007669"/>
    <property type="project" value="TreeGrafter"/>
</dbReference>
<evidence type="ECO:0000313" key="7">
    <source>
        <dbReference type="EMBL" id="SMD42378.1"/>
    </source>
</evidence>